<keyword evidence="2" id="KW-1185">Reference proteome</keyword>
<organism evidence="1 2">
    <name type="scientific">Vigna angularis var. angularis</name>
    <dbReference type="NCBI Taxonomy" id="157739"/>
    <lineage>
        <taxon>Eukaryota</taxon>
        <taxon>Viridiplantae</taxon>
        <taxon>Streptophyta</taxon>
        <taxon>Embryophyta</taxon>
        <taxon>Tracheophyta</taxon>
        <taxon>Spermatophyta</taxon>
        <taxon>Magnoliopsida</taxon>
        <taxon>eudicotyledons</taxon>
        <taxon>Gunneridae</taxon>
        <taxon>Pentapetalae</taxon>
        <taxon>rosids</taxon>
        <taxon>fabids</taxon>
        <taxon>Fabales</taxon>
        <taxon>Fabaceae</taxon>
        <taxon>Papilionoideae</taxon>
        <taxon>50 kb inversion clade</taxon>
        <taxon>NPAAA clade</taxon>
        <taxon>indigoferoid/millettioid clade</taxon>
        <taxon>Phaseoleae</taxon>
        <taxon>Vigna</taxon>
    </lineage>
</organism>
<protein>
    <submittedName>
        <fullName evidence="1">Uncharacterized protein</fullName>
    </submittedName>
</protein>
<reference evidence="1 2" key="1">
    <citation type="journal article" date="2015" name="Sci. Rep.">
        <title>The power of single molecule real-time sequencing technology in the de novo assembly of a eukaryotic genome.</title>
        <authorList>
            <person name="Sakai H."/>
            <person name="Naito K."/>
            <person name="Ogiso-Tanaka E."/>
            <person name="Takahashi Y."/>
            <person name="Iseki K."/>
            <person name="Muto C."/>
            <person name="Satou K."/>
            <person name="Teruya K."/>
            <person name="Shiroma A."/>
            <person name="Shimoji M."/>
            <person name="Hirano T."/>
            <person name="Itoh T."/>
            <person name="Kaga A."/>
            <person name="Tomooka N."/>
        </authorList>
    </citation>
    <scope>NUCLEOTIDE SEQUENCE [LARGE SCALE GENOMIC DNA]</scope>
    <source>
        <strain evidence="2">cv. Shumari</strain>
    </source>
</reference>
<evidence type="ECO:0000313" key="1">
    <source>
        <dbReference type="EMBL" id="BAT97496.1"/>
    </source>
</evidence>
<dbReference type="AlphaFoldDB" id="A0A0S3SX23"/>
<evidence type="ECO:0000313" key="2">
    <source>
        <dbReference type="Proteomes" id="UP000291084"/>
    </source>
</evidence>
<feature type="non-terminal residue" evidence="1">
    <location>
        <position position="1"/>
    </location>
</feature>
<accession>A0A0S3SX23</accession>
<dbReference type="Proteomes" id="UP000291084">
    <property type="component" value="Chromosome 9"/>
</dbReference>
<name>A0A0S3SX23_PHAAN</name>
<sequence length="76" mass="8413">PDIAVHVSKFDNSESRTFDEEYQEFLRYKSEKSSNLGQSSSMTNVSTACISESVEGLIVHGFLTQVPQIISLVTSI</sequence>
<dbReference type="EMBL" id="AP015042">
    <property type="protein sequence ID" value="BAT97496.1"/>
    <property type="molecule type" value="Genomic_DNA"/>
</dbReference>
<proteinExistence type="predicted"/>
<gene>
    <name evidence="1" type="primary">Vigan.09G095400</name>
    <name evidence="1" type="ORF">VIGAN_09095400</name>
</gene>